<evidence type="ECO:0000313" key="3">
    <source>
        <dbReference type="Proteomes" id="UP000708208"/>
    </source>
</evidence>
<reference evidence="2" key="1">
    <citation type="submission" date="2021-06" db="EMBL/GenBank/DDBJ databases">
        <authorList>
            <person name="Hodson N. C."/>
            <person name="Mongue J. A."/>
            <person name="Jaron S. K."/>
        </authorList>
    </citation>
    <scope>NUCLEOTIDE SEQUENCE</scope>
</reference>
<dbReference type="EMBL" id="CAJVCH010182498">
    <property type="protein sequence ID" value="CAG7729672.1"/>
    <property type="molecule type" value="Genomic_DNA"/>
</dbReference>
<name>A0A8J2K002_9HEXA</name>
<evidence type="ECO:0000256" key="1">
    <source>
        <dbReference type="SAM" id="Phobius"/>
    </source>
</evidence>
<feature type="transmembrane region" description="Helical" evidence="1">
    <location>
        <begin position="40"/>
        <end position="73"/>
    </location>
</feature>
<gene>
    <name evidence="2" type="ORF">AFUS01_LOCUS18370</name>
</gene>
<keyword evidence="1" id="KW-1133">Transmembrane helix</keyword>
<sequence length="251" mass="27718">MSSDSQHYSCSRQSQIFQVLHVSVVFEVFVTEFKMKVKNLALLGLMVCSCFVLTSGSTRLAIPLVPVAVYYSITNHWPYLVGAGLGAAALLKLKGAATVGTYLYLRDKGVVDLEFDHTQAGWNSHIAEGYDQRRYRRSLGKNENDVTGITFNPSLDEVLAYDELGCGLRLVCELSAVPQDSLQEDEKIILALFGGEEKLPDPYRATRGKLSYAYATLLGKAANDPQVCQKVYGKCPHQGEQIMEVLRANNV</sequence>
<comment type="caution">
    <text evidence="2">The sequence shown here is derived from an EMBL/GenBank/DDBJ whole genome shotgun (WGS) entry which is preliminary data.</text>
</comment>
<keyword evidence="3" id="KW-1185">Reference proteome</keyword>
<keyword evidence="1" id="KW-0472">Membrane</keyword>
<organism evidence="2 3">
    <name type="scientific">Allacma fusca</name>
    <dbReference type="NCBI Taxonomy" id="39272"/>
    <lineage>
        <taxon>Eukaryota</taxon>
        <taxon>Metazoa</taxon>
        <taxon>Ecdysozoa</taxon>
        <taxon>Arthropoda</taxon>
        <taxon>Hexapoda</taxon>
        <taxon>Collembola</taxon>
        <taxon>Symphypleona</taxon>
        <taxon>Sminthuridae</taxon>
        <taxon>Allacma</taxon>
    </lineage>
</organism>
<keyword evidence="1" id="KW-0812">Transmembrane</keyword>
<dbReference type="Proteomes" id="UP000708208">
    <property type="component" value="Unassembled WGS sequence"/>
</dbReference>
<feature type="transmembrane region" description="Helical" evidence="1">
    <location>
        <begin position="79"/>
        <end position="105"/>
    </location>
</feature>
<protein>
    <submittedName>
        <fullName evidence="2">Uncharacterized protein</fullName>
    </submittedName>
</protein>
<dbReference type="AlphaFoldDB" id="A0A8J2K002"/>
<dbReference type="OrthoDB" id="6340939at2759"/>
<proteinExistence type="predicted"/>
<accession>A0A8J2K002</accession>
<evidence type="ECO:0000313" key="2">
    <source>
        <dbReference type="EMBL" id="CAG7729672.1"/>
    </source>
</evidence>